<protein>
    <submittedName>
        <fullName evidence="6">Uncharacterized protein LOC120262224 isoform X1</fullName>
    </submittedName>
</protein>
<evidence type="ECO:0000313" key="5">
    <source>
        <dbReference type="Proteomes" id="UP001515500"/>
    </source>
</evidence>
<accession>A0AB40BHB5</accession>
<keyword evidence="2" id="KW-0812">Transmembrane</keyword>
<evidence type="ECO:0000256" key="3">
    <source>
        <dbReference type="ARBA" id="ARBA00022989"/>
    </source>
</evidence>
<dbReference type="PANTHER" id="PTHR14110:SF10">
    <property type="entry name" value="OS04G0376100 PROTEIN"/>
    <property type="match status" value="1"/>
</dbReference>
<dbReference type="GO" id="GO:0045039">
    <property type="term" value="P:protein insertion into mitochondrial inner membrane"/>
    <property type="evidence" value="ECO:0007669"/>
    <property type="project" value="InterPro"/>
</dbReference>
<name>A0AB40BHB5_DIOCR</name>
<dbReference type="GO" id="GO:0030943">
    <property type="term" value="F:mitochondrion targeting sequence binding"/>
    <property type="evidence" value="ECO:0007669"/>
    <property type="project" value="TreeGrafter"/>
</dbReference>
<dbReference type="AlphaFoldDB" id="A0AB40BHB5"/>
<comment type="subcellular location">
    <subcellularLocation>
        <location evidence="1">Membrane</location>
        <topology evidence="1">Multi-pass membrane protein</topology>
    </subcellularLocation>
</comment>
<evidence type="ECO:0000256" key="4">
    <source>
        <dbReference type="ARBA" id="ARBA00023136"/>
    </source>
</evidence>
<dbReference type="GO" id="GO:0008320">
    <property type="term" value="F:protein transmembrane transporter activity"/>
    <property type="evidence" value="ECO:0007669"/>
    <property type="project" value="TreeGrafter"/>
</dbReference>
<gene>
    <name evidence="6" type="primary">LOC120262224</name>
</gene>
<dbReference type="InterPro" id="IPR039175">
    <property type="entry name" value="TIM22"/>
</dbReference>
<reference evidence="6" key="1">
    <citation type="submission" date="2025-08" db="UniProtKB">
        <authorList>
            <consortium name="RefSeq"/>
        </authorList>
    </citation>
    <scope>IDENTIFICATION</scope>
</reference>
<dbReference type="RefSeq" id="XP_039126237.1">
    <property type="nucleotide sequence ID" value="XM_039270303.1"/>
</dbReference>
<dbReference type="GO" id="GO:0042721">
    <property type="term" value="C:TIM22 mitochondrial import inner membrane insertion complex"/>
    <property type="evidence" value="ECO:0007669"/>
    <property type="project" value="InterPro"/>
</dbReference>
<sequence>MAETHRQAPPDGNAPEIRSSDGWKARIVFPTLLGGVVGGGFGLISKHRRAHAASLAANLAIVAGCYCGARELARDARKSESDDLTNSVIGGISSGALLGRLQGGQLGAIRYAIIFATVGTTLDYATIRLKPHFNNFLDTIRQSANSDWTLPKWSPIQVLDEEALAAKRAREEQLHSQRVPELNLVGDAGMCG</sequence>
<dbReference type="GeneID" id="120262224"/>
<proteinExistence type="predicted"/>
<organism evidence="5 6">
    <name type="scientific">Dioscorea cayennensis subsp. rotundata</name>
    <name type="common">White Guinea yam</name>
    <name type="synonym">Dioscorea rotundata</name>
    <dbReference type="NCBI Taxonomy" id="55577"/>
    <lineage>
        <taxon>Eukaryota</taxon>
        <taxon>Viridiplantae</taxon>
        <taxon>Streptophyta</taxon>
        <taxon>Embryophyta</taxon>
        <taxon>Tracheophyta</taxon>
        <taxon>Spermatophyta</taxon>
        <taxon>Magnoliopsida</taxon>
        <taxon>Liliopsida</taxon>
        <taxon>Dioscoreales</taxon>
        <taxon>Dioscoreaceae</taxon>
        <taxon>Dioscorea</taxon>
    </lineage>
</organism>
<evidence type="ECO:0000256" key="1">
    <source>
        <dbReference type="ARBA" id="ARBA00004141"/>
    </source>
</evidence>
<keyword evidence="5" id="KW-1185">Reference proteome</keyword>
<dbReference type="Proteomes" id="UP001515500">
    <property type="component" value="Chromosome 5"/>
</dbReference>
<keyword evidence="4" id="KW-0472">Membrane</keyword>
<dbReference type="PANTHER" id="PTHR14110">
    <property type="entry name" value="MITOCHONDRIAL IMPORT INNER MEMBRANE TRANSLOCASE SUBUNIT TIM22"/>
    <property type="match status" value="1"/>
</dbReference>
<evidence type="ECO:0000256" key="2">
    <source>
        <dbReference type="ARBA" id="ARBA00022692"/>
    </source>
</evidence>
<keyword evidence="3" id="KW-1133">Transmembrane helix</keyword>
<evidence type="ECO:0000313" key="6">
    <source>
        <dbReference type="RefSeq" id="XP_039126237.1"/>
    </source>
</evidence>